<feature type="transmembrane region" description="Helical" evidence="2">
    <location>
        <begin position="20"/>
        <end position="39"/>
    </location>
</feature>
<dbReference type="KEGG" id="mmuc:C1S78_010220"/>
<dbReference type="SUPFAM" id="SSF51294">
    <property type="entry name" value="Hedgehog/intein (Hint) domain"/>
    <property type="match status" value="1"/>
</dbReference>
<keyword evidence="2" id="KW-0472">Membrane</keyword>
<keyword evidence="2" id="KW-0812">Transmembrane</keyword>
<organism evidence="5">
    <name type="scientific">Mycolicibacterium mucogenicum DSM 44124</name>
    <dbReference type="NCBI Taxonomy" id="1226753"/>
    <lineage>
        <taxon>Bacteria</taxon>
        <taxon>Bacillati</taxon>
        <taxon>Actinomycetota</taxon>
        <taxon>Actinomycetes</taxon>
        <taxon>Mycobacteriales</taxon>
        <taxon>Mycobacteriaceae</taxon>
        <taxon>Mycolicibacterium</taxon>
    </lineage>
</organism>
<evidence type="ECO:0000256" key="1">
    <source>
        <dbReference type="SAM" id="MobiDB-lite"/>
    </source>
</evidence>
<dbReference type="GeneID" id="76725286"/>
<evidence type="ECO:0000256" key="2">
    <source>
        <dbReference type="SAM" id="Phobius"/>
    </source>
</evidence>
<evidence type="ECO:0000259" key="3">
    <source>
        <dbReference type="SMART" id="SM00306"/>
    </source>
</evidence>
<dbReference type="Proteomes" id="UP000309231">
    <property type="component" value="Chromosome"/>
</dbReference>
<protein>
    <recommendedName>
        <fullName evidence="3">Hint domain-containing protein</fullName>
    </recommendedName>
</protein>
<reference evidence="4 6" key="3">
    <citation type="journal article" date="2019" name="Sci. Rep.">
        <title>Insight into the biology of Mycobacterium mucogenicum and Mycobacterium neoaurum clade members.</title>
        <authorList>
            <person name="Behra P.R.K."/>
            <person name="Pettersson B.M.F."/>
            <person name="Ramesh M."/>
            <person name="Dasgupta S."/>
            <person name="Kirsebom L.A."/>
        </authorList>
    </citation>
    <scope>NUCLEOTIDE SEQUENCE [LARGE SCALE GENOMIC DNA]</scope>
    <source>
        <strain evidence="4 6">DSM 44124</strain>
    </source>
</reference>
<accession>A0A8H2PGY9</accession>
<dbReference type="InterPro" id="IPR030934">
    <property type="entry name" value="Intein_C"/>
</dbReference>
<dbReference type="AlphaFoldDB" id="A0A8H2PGY9"/>
<reference evidence="4 6" key="2">
    <citation type="journal article" date="2019" name="BMC Evol. Biol.">
        <title>Comparative genomics of Mycobacterium mucogenicum and Mycobacterium neoaurum clade members emphasizing tRNA and non-coding RNA.</title>
        <authorList>
            <person name="Behra P.R.K."/>
            <person name="Pettersson B.M.F."/>
            <person name="Das S."/>
            <person name="Dasgupta S."/>
            <person name="Kirsebom L.A."/>
        </authorList>
    </citation>
    <scope>NUCLEOTIDE SEQUENCE [LARGE SCALE GENOMIC DNA]</scope>
    <source>
        <strain evidence="4 6">DSM 44124</strain>
    </source>
</reference>
<keyword evidence="2" id="KW-1133">Transmembrane helix</keyword>
<feature type="region of interest" description="Disordered" evidence="1">
    <location>
        <begin position="48"/>
        <end position="72"/>
    </location>
</feature>
<sequence length="251" mass="26912">MTNFMSGDRSWWSRSRWWRVPVALMVTIVLSICGILWLAGMDRPRSEEHAGAPRAQRVSDAPVTPLEAPTAPLAQRVPCAGQSFSPDTLVLMADGSKRPIAELKAGDRVWSVDPETGHRSSELVEAVLVDHDTDLLDLTITNPADVASVVHTTARHPFYSTGRAQTASSEVSGLAATTGAPSRPAAEWVDAKDLRSGDRLTTPFHDSVAHVAGSTPVFGAADMWDLTVANTHAFFVATLTAAVLVHNCPAR</sequence>
<evidence type="ECO:0000313" key="5">
    <source>
        <dbReference type="EMBL" id="TLH52682.1"/>
    </source>
</evidence>
<dbReference type="InterPro" id="IPR036844">
    <property type="entry name" value="Hint_dom_sf"/>
</dbReference>
<dbReference type="EMBL" id="POTL01000001">
    <property type="protein sequence ID" value="TLH52682.1"/>
    <property type="molecule type" value="Genomic_DNA"/>
</dbReference>
<dbReference type="SMART" id="SM00306">
    <property type="entry name" value="HintN"/>
    <property type="match status" value="1"/>
</dbReference>
<evidence type="ECO:0000313" key="6">
    <source>
        <dbReference type="Proteomes" id="UP000309231"/>
    </source>
</evidence>
<reference evidence="5" key="1">
    <citation type="submission" date="2018-01" db="EMBL/GenBank/DDBJ databases">
        <title>Comparative genomics of Mycobacterium mucogenicum and Mycobacterium neoaurum clade members emphasizing tRNA and non-coding RNA.</title>
        <authorList>
            <person name="Behra P.R.K."/>
            <person name="Pettersson B.M.F."/>
            <person name="Das S."/>
            <person name="Dasgupta S."/>
            <person name="Kirsebom L.A."/>
        </authorList>
    </citation>
    <scope>NUCLEOTIDE SEQUENCE</scope>
    <source>
        <strain evidence="5">DSM 44124</strain>
    </source>
</reference>
<dbReference type="InterPro" id="IPR003587">
    <property type="entry name" value="Hint_dom_N"/>
</dbReference>
<dbReference type="Gene3D" id="2.170.16.10">
    <property type="entry name" value="Hedgehog/Intein (Hint) domain"/>
    <property type="match status" value="1"/>
</dbReference>
<feature type="region of interest" description="Disordered" evidence="1">
    <location>
        <begin position="169"/>
        <end position="188"/>
    </location>
</feature>
<dbReference type="Pfam" id="PF07591">
    <property type="entry name" value="PT-HINT"/>
    <property type="match status" value="1"/>
</dbReference>
<name>A0A8H2PGY9_MYCMU</name>
<feature type="domain" description="Hint" evidence="3">
    <location>
        <begin position="81"/>
        <end position="204"/>
    </location>
</feature>
<proteinExistence type="predicted"/>
<dbReference type="PROSITE" id="PS50818">
    <property type="entry name" value="INTEIN_C_TER"/>
    <property type="match status" value="1"/>
</dbReference>
<dbReference type="RefSeq" id="WP_082371013.1">
    <property type="nucleotide sequence ID" value="NZ_ANBS01000012.1"/>
</dbReference>
<gene>
    <name evidence="4" type="ORF">C1S78_010220</name>
    <name evidence="5" type="ORF">C1S78_10200</name>
</gene>
<keyword evidence="6" id="KW-1185">Reference proteome</keyword>
<dbReference type="CDD" id="cd00081">
    <property type="entry name" value="Hint"/>
    <property type="match status" value="1"/>
</dbReference>
<dbReference type="NCBIfam" id="TIGR01443">
    <property type="entry name" value="intein_Cterm"/>
    <property type="match status" value="1"/>
</dbReference>
<evidence type="ECO:0000313" key="4">
    <source>
        <dbReference type="EMBL" id="QPG71264.1"/>
    </source>
</evidence>
<dbReference type="EMBL" id="CP062008">
    <property type="protein sequence ID" value="QPG71264.1"/>
    <property type="molecule type" value="Genomic_DNA"/>
</dbReference>